<proteinExistence type="predicted"/>
<dbReference type="Gene3D" id="1.25.40.10">
    <property type="entry name" value="Tetratricopeptide repeat domain"/>
    <property type="match status" value="1"/>
</dbReference>
<evidence type="ECO:0000313" key="2">
    <source>
        <dbReference type="Proteomes" id="UP001162483"/>
    </source>
</evidence>
<dbReference type="Proteomes" id="UP001162483">
    <property type="component" value="Unassembled WGS sequence"/>
</dbReference>
<evidence type="ECO:0000313" key="1">
    <source>
        <dbReference type="EMBL" id="CAI9553606.1"/>
    </source>
</evidence>
<gene>
    <name evidence="1" type="ORF">SPARVUS_LOCUS4066746</name>
</gene>
<dbReference type="PANTHER" id="PTHR15254">
    <property type="entry name" value="FANCONI ANEMIA GROUP G PROTEIN FAMILY MEMBER"/>
    <property type="match status" value="1"/>
</dbReference>
<accession>A0ABN9C2K4</accession>
<organism evidence="1 2">
    <name type="scientific">Staurois parvus</name>
    <dbReference type="NCBI Taxonomy" id="386267"/>
    <lineage>
        <taxon>Eukaryota</taxon>
        <taxon>Metazoa</taxon>
        <taxon>Chordata</taxon>
        <taxon>Craniata</taxon>
        <taxon>Vertebrata</taxon>
        <taxon>Euteleostomi</taxon>
        <taxon>Amphibia</taxon>
        <taxon>Batrachia</taxon>
        <taxon>Anura</taxon>
        <taxon>Neobatrachia</taxon>
        <taxon>Ranoidea</taxon>
        <taxon>Ranidae</taxon>
        <taxon>Staurois</taxon>
    </lineage>
</organism>
<feature type="non-terminal residue" evidence="1">
    <location>
        <position position="239"/>
    </location>
</feature>
<keyword evidence="2" id="KW-1185">Reference proteome</keyword>
<reference evidence="1" key="1">
    <citation type="submission" date="2023-05" db="EMBL/GenBank/DDBJ databases">
        <authorList>
            <person name="Stuckert A."/>
        </authorList>
    </citation>
    <scope>NUCLEOTIDE SEQUENCE</scope>
</reference>
<comment type="caution">
    <text evidence="1">The sequence shown here is derived from an EMBL/GenBank/DDBJ whole genome shotgun (WGS) entry which is preliminary data.</text>
</comment>
<sequence>MNRVESELEALTLLHTELENHCIESSSSDTFFLFRTELLLSTSILSRYVHVPNSWEVKYLIANRYLRRNSTEQAAEHYMDLMTALLHETQPDSIYPSPAPLPRLPLIYLEAATALLETEKLQDAITVSEEVLENLSHITAGITSIVEAETSQESKSHTERVNCVLWASTAHFLQGEAQGKLANHKESVTAYTRCINLTTKVQFADSGSLKATDHIKEHHIFTVLKAAAFLGRSCQFLQM</sequence>
<dbReference type="EMBL" id="CATNWA010007222">
    <property type="protein sequence ID" value="CAI9553606.1"/>
    <property type="molecule type" value="Genomic_DNA"/>
</dbReference>
<protein>
    <submittedName>
        <fullName evidence="1">Uncharacterized protein</fullName>
    </submittedName>
</protein>
<dbReference type="InterPro" id="IPR011990">
    <property type="entry name" value="TPR-like_helical_dom_sf"/>
</dbReference>
<name>A0ABN9C2K4_9NEOB</name>
<dbReference type="SUPFAM" id="SSF48452">
    <property type="entry name" value="TPR-like"/>
    <property type="match status" value="1"/>
</dbReference>
<dbReference type="InterPro" id="IPR039684">
    <property type="entry name" value="FANCG"/>
</dbReference>
<dbReference type="PANTHER" id="PTHR15254:SF2">
    <property type="entry name" value="FANCONI ANEMIA GROUP G PROTEIN"/>
    <property type="match status" value="1"/>
</dbReference>